<dbReference type="OrthoDB" id="237865at2157"/>
<sequence>MPSIPTGTISSTAAKAVVVVAFLAVGGVAAAQMGALDGVTDSQDSAMLEPVPDGVDSVAVFDGSVLESDTAERLYATGYNATVGSINATESGEANETDDEMVSATSPAEMIPANLTGAFDEVENESGLDPRAVEQVIVYSQRQANFTSPPYQGAIVEADWEKSDVVDAVSEQANRSYRNTTVDGVTVYKPEPQEEEDNVTSFGPPEPDQWVAVFDEDEYVFGTEQAVADAVDVEADNAEPVDGDLRRALEETRDGYLRYAQSSQNVNVTQINRTMGQSTGLNVTAYAEAYNDLHITSGTYYITEDGEALGTESRVLTNSTDTARDVKDLAQGFISIQAGAIQNETLETELRETDVTRDGTTVTVSRQTDIETAETLIRWYGSILTGGQSSTATGVATGSTAAGIA</sequence>
<name>A0A7D5T4Q9_9EURY</name>
<dbReference type="Proteomes" id="UP000509346">
    <property type="component" value="Chromosome"/>
</dbReference>
<gene>
    <name evidence="1" type="ORF">HZS54_14900</name>
</gene>
<dbReference type="KEGG" id="hpel:HZS54_14900"/>
<dbReference type="EMBL" id="CP058909">
    <property type="protein sequence ID" value="QLH82831.1"/>
    <property type="molecule type" value="Genomic_DNA"/>
</dbReference>
<organism evidence="1 2">
    <name type="scientific">Halosimplex pelagicum</name>
    <dbReference type="NCBI Taxonomy" id="869886"/>
    <lineage>
        <taxon>Archaea</taxon>
        <taxon>Methanobacteriati</taxon>
        <taxon>Methanobacteriota</taxon>
        <taxon>Stenosarchaea group</taxon>
        <taxon>Halobacteria</taxon>
        <taxon>Halobacteriales</taxon>
        <taxon>Haloarculaceae</taxon>
        <taxon>Halosimplex</taxon>
    </lineage>
</organism>
<accession>A0A7D5T4Q9</accession>
<reference evidence="1 2" key="1">
    <citation type="submission" date="2020-07" db="EMBL/GenBank/DDBJ databases">
        <title>Halosimplex litoreum sp. nov. and Halosimplex rubrum sp. nov., isolated from different salt environments.</title>
        <authorList>
            <person name="Cui H."/>
        </authorList>
    </citation>
    <scope>NUCLEOTIDE SEQUENCE [LARGE SCALE GENOMIC DNA]</scope>
    <source>
        <strain evidence="1 2">R2</strain>
    </source>
</reference>
<dbReference type="RefSeq" id="WP_179917899.1">
    <property type="nucleotide sequence ID" value="NZ_CP058909.1"/>
</dbReference>
<protein>
    <submittedName>
        <fullName evidence="1">Uncharacterized protein</fullName>
    </submittedName>
</protein>
<dbReference type="AlphaFoldDB" id="A0A7D5T4Q9"/>
<keyword evidence="2" id="KW-1185">Reference proteome</keyword>
<proteinExistence type="predicted"/>
<dbReference type="GeneID" id="56083903"/>
<evidence type="ECO:0000313" key="2">
    <source>
        <dbReference type="Proteomes" id="UP000509346"/>
    </source>
</evidence>
<evidence type="ECO:0000313" key="1">
    <source>
        <dbReference type="EMBL" id="QLH82831.1"/>
    </source>
</evidence>